<sequence length="260" mass="28394" precursor="true">MHRKRMLSATSLALILVAGISSAQDVVVSENIVGFVRENTEPGVQIVGVPFVNGTNTLAEIVGTNGVAGNDISNADVVYAYTPEATSYKEFWLADDSYGAEFQRKWIDHDQSIVATNEFTSEAALWYKSRAATSNELVFVGEVVADGAVTNTIVPGVQLVSYPFSCDQSLNEMSLTNGLAGEDISTADTIYLYVPGEGGYKSFWLADDSYGAEFQLKWIDRDKAEVATNVVGMGQGFWYRSRGASAFDWVEERPYDLQAE</sequence>
<evidence type="ECO:0000256" key="1">
    <source>
        <dbReference type="SAM" id="SignalP"/>
    </source>
</evidence>
<keyword evidence="3" id="KW-1185">Reference proteome</keyword>
<gene>
    <name evidence="2" type="ORF">L21SP4_01172</name>
</gene>
<dbReference type="OrthoDB" id="9845030at2"/>
<feature type="signal peptide" evidence="1">
    <location>
        <begin position="1"/>
        <end position="23"/>
    </location>
</feature>
<evidence type="ECO:0000313" key="3">
    <source>
        <dbReference type="Proteomes" id="UP000035268"/>
    </source>
</evidence>
<dbReference type="KEGG" id="vbl:L21SP4_01172"/>
<keyword evidence="1" id="KW-0732">Signal</keyword>
<feature type="chain" id="PRO_5005184166" evidence="1">
    <location>
        <begin position="24"/>
        <end position="260"/>
    </location>
</feature>
<dbReference type="RefSeq" id="WP_144413766.1">
    <property type="nucleotide sequence ID" value="NZ_CP010904.1"/>
</dbReference>
<dbReference type="AlphaFoldDB" id="A0A0G3ED67"/>
<dbReference type="Proteomes" id="UP000035268">
    <property type="component" value="Chromosome"/>
</dbReference>
<evidence type="ECO:0000313" key="2">
    <source>
        <dbReference type="EMBL" id="AKJ64421.1"/>
    </source>
</evidence>
<reference evidence="2 3" key="2">
    <citation type="journal article" date="2016" name="ISME J.">
        <title>Characterization of the first cultured representative of Verrucomicrobia subdivision 5 indicates the proposal of a novel phylum.</title>
        <authorList>
            <person name="Spring S."/>
            <person name="Bunk B."/>
            <person name="Sproer C."/>
            <person name="Schumann P."/>
            <person name="Rohde M."/>
            <person name="Tindall B.J."/>
            <person name="Klenk H.P."/>
        </authorList>
    </citation>
    <scope>NUCLEOTIDE SEQUENCE [LARGE SCALE GENOMIC DNA]</scope>
    <source>
        <strain evidence="2 3">L21-Fru-AB</strain>
    </source>
</reference>
<proteinExistence type="predicted"/>
<dbReference type="EMBL" id="CP010904">
    <property type="protein sequence ID" value="AKJ64421.1"/>
    <property type="molecule type" value="Genomic_DNA"/>
</dbReference>
<protein>
    <submittedName>
        <fullName evidence="2">Uncharacterized protein</fullName>
    </submittedName>
</protein>
<name>A0A0G3ED67_9BACT</name>
<reference evidence="3" key="1">
    <citation type="submission" date="2015-02" db="EMBL/GenBank/DDBJ databases">
        <title>Description and complete genome sequence of the first cultured representative of the subdivision 5 of the Verrucomicrobia phylum.</title>
        <authorList>
            <person name="Spring S."/>
            <person name="Bunk B."/>
            <person name="Sproer C."/>
            <person name="Klenk H.-P."/>
        </authorList>
    </citation>
    <scope>NUCLEOTIDE SEQUENCE [LARGE SCALE GENOMIC DNA]</scope>
    <source>
        <strain evidence="3">L21-Fru-AB</strain>
    </source>
</reference>
<dbReference type="STRING" id="1307763.L21SP4_01172"/>
<accession>A0A0G3ED67</accession>
<organism evidence="2 3">
    <name type="scientific">Kiritimatiella glycovorans</name>
    <dbReference type="NCBI Taxonomy" id="1307763"/>
    <lineage>
        <taxon>Bacteria</taxon>
        <taxon>Pseudomonadati</taxon>
        <taxon>Kiritimatiellota</taxon>
        <taxon>Kiritimatiellia</taxon>
        <taxon>Kiritimatiellales</taxon>
        <taxon>Kiritimatiellaceae</taxon>
        <taxon>Kiritimatiella</taxon>
    </lineage>
</organism>